<dbReference type="Proteomes" id="UP000326924">
    <property type="component" value="Unassembled WGS sequence"/>
</dbReference>
<reference evidence="6 7" key="1">
    <citation type="submission" date="2019-09" db="EMBL/GenBank/DDBJ databases">
        <title>Draft genome of the ectomycorrhizal ascomycete Sphaerosporella brunnea.</title>
        <authorList>
            <consortium name="DOE Joint Genome Institute"/>
            <person name="Benucci G.M."/>
            <person name="Marozzi G."/>
            <person name="Antonielli L."/>
            <person name="Sanchez S."/>
            <person name="Marco P."/>
            <person name="Wang X."/>
            <person name="Falini L.B."/>
            <person name="Barry K."/>
            <person name="Haridas S."/>
            <person name="Lipzen A."/>
            <person name="Labutti K."/>
            <person name="Grigoriev I.V."/>
            <person name="Murat C."/>
            <person name="Martin F."/>
            <person name="Albertini E."/>
            <person name="Donnini D."/>
            <person name="Bonito G."/>
        </authorList>
    </citation>
    <scope>NUCLEOTIDE SEQUENCE [LARGE SCALE GENOMIC DNA]</scope>
    <source>
        <strain evidence="6 7">Sb_GMNB300</strain>
    </source>
</reference>
<dbReference type="GO" id="GO:0042797">
    <property type="term" value="P:tRNA transcription by RNA polymerase III"/>
    <property type="evidence" value="ECO:0007669"/>
    <property type="project" value="TreeGrafter"/>
</dbReference>
<feature type="compositionally biased region" description="Basic and acidic residues" evidence="5">
    <location>
        <begin position="101"/>
        <end position="113"/>
    </location>
</feature>
<feature type="compositionally biased region" description="Acidic residues" evidence="5">
    <location>
        <begin position="406"/>
        <end position="416"/>
    </location>
</feature>
<feature type="compositionally biased region" description="Basic and acidic residues" evidence="5">
    <location>
        <begin position="298"/>
        <end position="314"/>
    </location>
</feature>
<name>A0A5J5F7T3_9PEZI</name>
<feature type="compositionally biased region" description="Low complexity" evidence="5">
    <location>
        <begin position="114"/>
        <end position="128"/>
    </location>
</feature>
<feature type="compositionally biased region" description="Basic residues" evidence="5">
    <location>
        <begin position="345"/>
        <end position="361"/>
    </location>
</feature>
<dbReference type="FunCoup" id="A0A5J5F7T3">
    <property type="interactions" value="162"/>
</dbReference>
<comment type="subcellular location">
    <subcellularLocation>
        <location evidence="1">Nucleus</location>
    </subcellularLocation>
</comment>
<feature type="compositionally biased region" description="Basic and acidic residues" evidence="5">
    <location>
        <begin position="329"/>
        <end position="344"/>
    </location>
</feature>
<feature type="compositionally biased region" description="Basic and acidic residues" evidence="5">
    <location>
        <begin position="605"/>
        <end position="619"/>
    </location>
</feature>
<comment type="caution">
    <text evidence="6">The sequence shown here is derived from an EMBL/GenBank/DDBJ whole genome shotgun (WGS) entry which is preliminary data.</text>
</comment>
<proteinExistence type="predicted"/>
<dbReference type="OrthoDB" id="5836119at2759"/>
<feature type="region of interest" description="Disordered" evidence="5">
    <location>
        <begin position="207"/>
        <end position="240"/>
    </location>
</feature>
<keyword evidence="7" id="KW-1185">Reference proteome</keyword>
<protein>
    <submittedName>
        <fullName evidence="6">RNA polymerase III RPC4-domain-containing protein</fullName>
    </submittedName>
</protein>
<evidence type="ECO:0000256" key="2">
    <source>
        <dbReference type="ARBA" id="ARBA00022478"/>
    </source>
</evidence>
<dbReference type="PANTHER" id="PTHR13408">
    <property type="entry name" value="DNA-DIRECTED RNA POLYMERASE III"/>
    <property type="match status" value="1"/>
</dbReference>
<evidence type="ECO:0000313" key="7">
    <source>
        <dbReference type="Proteomes" id="UP000326924"/>
    </source>
</evidence>
<feature type="region of interest" description="Disordered" evidence="5">
    <location>
        <begin position="390"/>
        <end position="420"/>
    </location>
</feature>
<sequence>MPPKAPKAKPKPIARRGAAKPSLDEALAALTSAPAQPSEGASTVPAVVQPEEGEYDLPPPLPLPVETKPIAPPKGRLDSLASTRGAGGPKMKFKPKVVVRKSKEERETLDAKFQEQQQAAAAAAAADAEAGRGRGSTRGARGGRGRGRGRGGERGGSDPLPGASGPFALGSVVTANRQKVFAERHAGGFGAGRRSGRMFNFKTKVKAEGAGTDAGAGAGAADGDIKEDYSSSDESDGQRMDVEYIYVLDTPSDDENERDLDREWGAGAPIRIPRIEHVDRQAMVNTESSTASAKKNKAVKDKEMTFETEIKIKEEPEDEPMLPPSSPELQKRRVKITESQEAKRKGSISRRRRSSSRKKKPVITTTEEKEEYERLEADRLDALKQLGGAFEALDVKGKGKEKQEDADGDIQMEEDVTETRRNAETENQVFFFQFPPLLPHLVPATAPPAAKPEPTDADGNGEIKPQEAEEVKPEPSTTAKKPTTAAKARQQLKAQLALLSGPPPSGKVGKLRVHRSGRITMLYGNPDENGDGVIEMEVSRGAPCWFLEDVVVMKEDSPYGDEDKDEKGRGMGIAYSLGSIKGKYVVSPDFSGLIKPSSGSKRSTVKREKKEQPQKILID</sequence>
<dbReference type="Pfam" id="PF05132">
    <property type="entry name" value="RNA_pol_Rpc4"/>
    <property type="match status" value="1"/>
</dbReference>
<evidence type="ECO:0000256" key="4">
    <source>
        <dbReference type="ARBA" id="ARBA00023242"/>
    </source>
</evidence>
<dbReference type="InParanoid" id="A0A5J5F7T3"/>
<dbReference type="AlphaFoldDB" id="A0A5J5F7T3"/>
<evidence type="ECO:0000256" key="1">
    <source>
        <dbReference type="ARBA" id="ARBA00004123"/>
    </source>
</evidence>
<gene>
    <name evidence="6" type="ORF">FN846DRAFT_931902</name>
</gene>
<feature type="region of interest" description="Disordered" evidence="5">
    <location>
        <begin position="442"/>
        <end position="513"/>
    </location>
</feature>
<dbReference type="EMBL" id="VXIS01000019">
    <property type="protein sequence ID" value="KAA8912870.1"/>
    <property type="molecule type" value="Genomic_DNA"/>
</dbReference>
<evidence type="ECO:0000256" key="3">
    <source>
        <dbReference type="ARBA" id="ARBA00023163"/>
    </source>
</evidence>
<dbReference type="GO" id="GO:0005666">
    <property type="term" value="C:RNA polymerase III complex"/>
    <property type="evidence" value="ECO:0007669"/>
    <property type="project" value="InterPro"/>
</dbReference>
<dbReference type="PANTHER" id="PTHR13408:SF0">
    <property type="entry name" value="DNA-DIRECTED RNA POLYMERASE III SUBUNIT RPC4"/>
    <property type="match status" value="1"/>
</dbReference>
<evidence type="ECO:0000313" key="6">
    <source>
        <dbReference type="EMBL" id="KAA8912870.1"/>
    </source>
</evidence>
<feature type="region of interest" description="Disordered" evidence="5">
    <location>
        <begin position="1"/>
        <end position="171"/>
    </location>
</feature>
<keyword evidence="4" id="KW-0539">Nucleus</keyword>
<organism evidence="6 7">
    <name type="scientific">Sphaerosporella brunnea</name>
    <dbReference type="NCBI Taxonomy" id="1250544"/>
    <lineage>
        <taxon>Eukaryota</taxon>
        <taxon>Fungi</taxon>
        <taxon>Dikarya</taxon>
        <taxon>Ascomycota</taxon>
        <taxon>Pezizomycotina</taxon>
        <taxon>Pezizomycetes</taxon>
        <taxon>Pezizales</taxon>
        <taxon>Pyronemataceae</taxon>
        <taxon>Sphaerosporella</taxon>
    </lineage>
</organism>
<feature type="region of interest" description="Disordered" evidence="5">
    <location>
        <begin position="279"/>
        <end position="371"/>
    </location>
</feature>
<feature type="compositionally biased region" description="Basic residues" evidence="5">
    <location>
        <begin position="1"/>
        <end position="18"/>
    </location>
</feature>
<feature type="compositionally biased region" description="Polar residues" evidence="5">
    <location>
        <begin position="283"/>
        <end position="293"/>
    </location>
</feature>
<evidence type="ECO:0000256" key="5">
    <source>
        <dbReference type="SAM" id="MobiDB-lite"/>
    </source>
</evidence>
<keyword evidence="3" id="KW-0804">Transcription</keyword>
<feature type="compositionally biased region" description="Low complexity" evidence="5">
    <location>
        <begin position="474"/>
        <end position="499"/>
    </location>
</feature>
<dbReference type="InterPro" id="IPR007811">
    <property type="entry name" value="RPC4"/>
</dbReference>
<feature type="region of interest" description="Disordered" evidence="5">
    <location>
        <begin position="595"/>
        <end position="619"/>
    </location>
</feature>
<accession>A0A5J5F7T3</accession>
<feature type="compositionally biased region" description="Basic and acidic residues" evidence="5">
    <location>
        <begin position="464"/>
        <end position="473"/>
    </location>
</feature>
<dbReference type="GO" id="GO:0003677">
    <property type="term" value="F:DNA binding"/>
    <property type="evidence" value="ECO:0007669"/>
    <property type="project" value="InterPro"/>
</dbReference>
<feature type="compositionally biased region" description="Basic and acidic residues" evidence="5">
    <location>
        <begin position="393"/>
        <end position="405"/>
    </location>
</feature>
<feature type="compositionally biased region" description="Basic residues" evidence="5">
    <location>
        <begin position="91"/>
        <end position="100"/>
    </location>
</feature>
<keyword evidence="2" id="KW-0240">DNA-directed RNA polymerase</keyword>